<dbReference type="AlphaFoldDB" id="A0A1B1KGX5"/>
<protein>
    <recommendedName>
        <fullName evidence="3">Prevent-host-death family protein</fullName>
    </recommendedName>
</protein>
<evidence type="ECO:0008006" key="3">
    <source>
        <dbReference type="Google" id="ProtNLM"/>
    </source>
</evidence>
<name>A0A1B1KGX5_RHOOP</name>
<evidence type="ECO:0000313" key="2">
    <source>
        <dbReference type="Proteomes" id="UP000186108"/>
    </source>
</evidence>
<accession>A0A1B1KGX5</accession>
<evidence type="ECO:0000313" key="1">
    <source>
        <dbReference type="EMBL" id="ANS31861.1"/>
    </source>
</evidence>
<gene>
    <name evidence="1" type="ORF">R1CP_36275</name>
</gene>
<dbReference type="PATRIC" id="fig|37919.13.peg.7643"/>
<dbReference type="EMBL" id="CP009112">
    <property type="protein sequence ID" value="ANS31861.1"/>
    <property type="molecule type" value="Genomic_DNA"/>
</dbReference>
<geneLocation type="plasmid" evidence="2">
    <name>pr1cp1</name>
</geneLocation>
<proteinExistence type="predicted"/>
<keyword evidence="1" id="KW-0614">Plasmid</keyword>
<organism evidence="1 2">
    <name type="scientific">Rhodococcus opacus</name>
    <name type="common">Nocardia opaca</name>
    <dbReference type="NCBI Taxonomy" id="37919"/>
    <lineage>
        <taxon>Bacteria</taxon>
        <taxon>Bacillati</taxon>
        <taxon>Actinomycetota</taxon>
        <taxon>Actinomycetes</taxon>
        <taxon>Mycobacteriales</taxon>
        <taxon>Nocardiaceae</taxon>
        <taxon>Rhodococcus</taxon>
    </lineage>
</organism>
<sequence>MSVGEVPFSDIQNKGKATLSEWQRSGARPLRVTRRDDEDLVLMTAVRADQEREVLAAATAMVDALLHSDDSALVRKVVAAAFPWVSYLSAEELVDFVDELIASLRAGSSLDNPAPPARTIETWRHTAEVYADPELARILSAPSEGDFGAVPVPEL</sequence>
<dbReference type="Proteomes" id="UP000186108">
    <property type="component" value="Plasmid pR1CP1"/>
</dbReference>
<reference evidence="1 2" key="1">
    <citation type="submission" date="2014-07" db="EMBL/GenBank/DDBJ databases">
        <authorList>
            <person name="Zhang J.E."/>
            <person name="Yang H."/>
            <person name="Guo J."/>
            <person name="Deng Z."/>
            <person name="Luo H."/>
            <person name="Luo M."/>
            <person name="Zhao B."/>
        </authorList>
    </citation>
    <scope>NUCLEOTIDE SEQUENCE [LARGE SCALE GENOMIC DNA]</scope>
    <source>
        <strain evidence="1 2">1CP</strain>
        <plasmid evidence="2">Plasmid pr1cp1</plasmid>
    </source>
</reference>